<dbReference type="PANTHER" id="PTHR33670">
    <property type="entry name" value="SPLICING FACTOR, PROLINE- AND GLUTAMINE-RICH-LIKE"/>
    <property type="match status" value="1"/>
</dbReference>
<dbReference type="Proteomes" id="UP000504607">
    <property type="component" value="Chromosome 2"/>
</dbReference>
<dbReference type="InterPro" id="IPR028322">
    <property type="entry name" value="PNRC-like_rgn"/>
</dbReference>
<evidence type="ECO:0000313" key="2">
    <source>
        <dbReference type="Proteomes" id="UP000504607"/>
    </source>
</evidence>
<gene>
    <name evidence="3" type="primary">LOC105039781</name>
</gene>
<protein>
    <submittedName>
        <fullName evidence="3">Uncharacterized protein LOC105039781</fullName>
    </submittedName>
</protein>
<dbReference type="AlphaFoldDB" id="A0A6I9QRZ1"/>
<dbReference type="GeneID" id="105039781"/>
<organism evidence="2 3">
    <name type="scientific">Elaeis guineensis var. tenera</name>
    <name type="common">Oil palm</name>
    <dbReference type="NCBI Taxonomy" id="51953"/>
    <lineage>
        <taxon>Eukaryota</taxon>
        <taxon>Viridiplantae</taxon>
        <taxon>Streptophyta</taxon>
        <taxon>Embryophyta</taxon>
        <taxon>Tracheophyta</taxon>
        <taxon>Spermatophyta</taxon>
        <taxon>Magnoliopsida</taxon>
        <taxon>Liliopsida</taxon>
        <taxon>Arecaceae</taxon>
        <taxon>Arecoideae</taxon>
        <taxon>Cocoseae</taxon>
        <taxon>Elaeidinae</taxon>
        <taxon>Elaeis</taxon>
    </lineage>
</organism>
<reference evidence="3" key="1">
    <citation type="submission" date="2025-08" db="UniProtKB">
        <authorList>
            <consortium name="RefSeq"/>
        </authorList>
    </citation>
    <scope>IDENTIFICATION</scope>
</reference>
<proteinExistence type="predicted"/>
<dbReference type="PANTHER" id="PTHR33670:SF1">
    <property type="entry name" value="OS09G0416300 PROTEIN"/>
    <property type="match status" value="1"/>
</dbReference>
<name>A0A6I9QRZ1_ELAGV</name>
<feature type="region of interest" description="Disordered" evidence="1">
    <location>
        <begin position="1"/>
        <end position="67"/>
    </location>
</feature>
<dbReference type="Pfam" id="PF15365">
    <property type="entry name" value="PNRC"/>
    <property type="match status" value="1"/>
</dbReference>
<keyword evidence="2" id="KW-1185">Reference proteome</keyword>
<sequence>MATEVLRPHDVLMAQRMRPLPAFLPRRRPNPNPNPKPSRKTTSPRSEARKRREASPKLAKTGGTTVGEKQVTILRRGESQDMLKKPEIATMFGRGRLGPDPEMVPKQINFGDPAAATKMYAGSAFSVSPSPSSLPLPNFFLKKDESAVVDYATKDLRRLLRLE</sequence>
<feature type="compositionally biased region" description="Basic and acidic residues" evidence="1">
    <location>
        <begin position="1"/>
        <end position="10"/>
    </location>
</feature>
<dbReference type="InParanoid" id="A0A6I9QRZ1"/>
<dbReference type="GO" id="GO:0016071">
    <property type="term" value="P:mRNA metabolic process"/>
    <property type="evidence" value="ECO:0007669"/>
    <property type="project" value="UniProtKB-ARBA"/>
</dbReference>
<accession>A0A6I9QRZ1</accession>
<dbReference type="KEGG" id="egu:105039781"/>
<dbReference type="OrthoDB" id="770116at2759"/>
<evidence type="ECO:0000256" key="1">
    <source>
        <dbReference type="SAM" id="MobiDB-lite"/>
    </source>
</evidence>
<evidence type="ECO:0000313" key="3">
    <source>
        <dbReference type="RefSeq" id="XP_010914350.1"/>
    </source>
</evidence>
<dbReference type="RefSeq" id="XP_010914350.1">
    <property type="nucleotide sequence ID" value="XM_010916048.3"/>
</dbReference>